<dbReference type="GO" id="GO:0005732">
    <property type="term" value="C:sno(s)RNA-containing ribonucleoprotein complex"/>
    <property type="evidence" value="ECO:0007669"/>
    <property type="project" value="UniProtKB-UniRule"/>
</dbReference>
<sequence>MNMKKRQRKSVPNKTNGVKKPTKTKVFSNVLTQMEKLCSSYDQFLIPNEKTSEKYKNCTKSLYDLQSIKSNQFQATIFRTTDLKPLNQLLIKGFDNEQIWQQMNLFNRPLMNYLVKEISVLSSRKAKLALNIVMSNDKDDSDSMTKLKKKENAIVAKSSELNNTKKVKFPEEIIKKDELTCGNDSKIDFFDLNEMEAFLDGEDKKAMDDQTKNDFVDDENLENDIDYFAEIPSDSDDAEDDKDEPMYLDFFDPPKITTTIEKVENSDEEDDEEEEEQEFGKDDNDDDDELDIRDFDDMEMENVGSVDENILRDASSSDDDDMETEFDSVNRKLKALANNQEDELINDPNKSEFERSQTMLKKKIEKAERELLHPSNLHWQMAGETTGDVRPENSLLEEHLQFDHVTRPAPMITDKTTNSLEAIIKQRIKDNAFDDVERKVKPTEQPFEFRRRIMIESEKSKVGLAEVYEQEFAKKQQQLKDQDGNGVGSSMFAAPGEVEETETRKEIRVLMQRLFRKLDSLSAFHYTPRLPEPEVKILSNMATVSVEEVTPDTVGDMKLLAPEEVFNTRGKKVLQAKGERSDTDRKRARRLKKKKQSFKQKQMEKKEKVKSTSVNKMEITALKSNKEKNSINRAFSSSTKFFERLQDAKESDKTFKNEKRKKRQSSDSNLGKKLKL</sequence>
<dbReference type="PANTHER" id="PTHR17039">
    <property type="entry name" value="U3 SMALL NUCLEOLAR RIBONUCLEOPROTEIN PROTEIN MPP10"/>
    <property type="match status" value="1"/>
</dbReference>
<proteinExistence type="inferred from homology"/>
<dbReference type="InterPro" id="IPR012173">
    <property type="entry name" value="Mpp10"/>
</dbReference>
<feature type="compositionally biased region" description="Basic and acidic residues" evidence="8">
    <location>
        <begin position="601"/>
        <end position="610"/>
    </location>
</feature>
<feature type="compositionally biased region" description="Basic residues" evidence="8">
    <location>
        <begin position="586"/>
        <end position="598"/>
    </location>
</feature>
<evidence type="ECO:0000313" key="10">
    <source>
        <dbReference type="Proteomes" id="UP001142055"/>
    </source>
</evidence>
<comment type="function">
    <text evidence="7">Involved in nucleolar processing of pre-18S ribosomal RNA.</text>
</comment>
<evidence type="ECO:0000256" key="5">
    <source>
        <dbReference type="ARBA" id="ARBA00023274"/>
    </source>
</evidence>
<dbReference type="EMBL" id="JAPWDV010000002">
    <property type="protein sequence ID" value="KAJ6218834.1"/>
    <property type="molecule type" value="Genomic_DNA"/>
</dbReference>
<evidence type="ECO:0000313" key="9">
    <source>
        <dbReference type="EMBL" id="KAJ6218834.1"/>
    </source>
</evidence>
<feature type="region of interest" description="Disordered" evidence="8">
    <location>
        <begin position="571"/>
        <end position="630"/>
    </location>
</feature>
<accession>A0A9Q0M4P8</accession>
<comment type="subcellular location">
    <subcellularLocation>
        <location evidence="1 7">Nucleus</location>
        <location evidence="1 7">Nucleolus</location>
    </subcellularLocation>
</comment>
<dbReference type="AlphaFoldDB" id="A0A9Q0M4P8"/>
<evidence type="ECO:0000256" key="1">
    <source>
        <dbReference type="ARBA" id="ARBA00004604"/>
    </source>
</evidence>
<evidence type="ECO:0000256" key="3">
    <source>
        <dbReference type="ARBA" id="ARBA00022552"/>
    </source>
</evidence>
<name>A0A9Q0M4P8_BLOTA</name>
<dbReference type="PANTHER" id="PTHR17039:SF0">
    <property type="entry name" value="U3 SMALL NUCLEOLAR RIBONUCLEOPROTEIN PROTEIN MPP10"/>
    <property type="match status" value="1"/>
</dbReference>
<comment type="similarity">
    <text evidence="6 7">Belongs to the MPP10 family.</text>
</comment>
<dbReference type="Proteomes" id="UP001142055">
    <property type="component" value="Chromosome 2"/>
</dbReference>
<feature type="region of interest" description="Disordered" evidence="8">
    <location>
        <begin position="646"/>
        <end position="676"/>
    </location>
</feature>
<reference evidence="9" key="1">
    <citation type="submission" date="2022-12" db="EMBL/GenBank/DDBJ databases">
        <title>Genome assemblies of Blomia tropicalis.</title>
        <authorList>
            <person name="Cui Y."/>
        </authorList>
    </citation>
    <scope>NUCLEOTIDE SEQUENCE</scope>
    <source>
        <tissue evidence="9">Adult mites</tissue>
    </source>
</reference>
<comment type="caution">
    <text evidence="9">The sequence shown here is derived from an EMBL/GenBank/DDBJ whole genome shotgun (WGS) entry which is preliminary data.</text>
</comment>
<feature type="compositionally biased region" description="Acidic residues" evidence="8">
    <location>
        <begin position="316"/>
        <end position="325"/>
    </location>
</feature>
<feature type="compositionally biased region" description="Acidic residues" evidence="8">
    <location>
        <begin position="229"/>
        <end position="243"/>
    </location>
</feature>
<keyword evidence="3 7" id="KW-0698">rRNA processing</keyword>
<organism evidence="9 10">
    <name type="scientific">Blomia tropicalis</name>
    <name type="common">Mite</name>
    <dbReference type="NCBI Taxonomy" id="40697"/>
    <lineage>
        <taxon>Eukaryota</taxon>
        <taxon>Metazoa</taxon>
        <taxon>Ecdysozoa</taxon>
        <taxon>Arthropoda</taxon>
        <taxon>Chelicerata</taxon>
        <taxon>Arachnida</taxon>
        <taxon>Acari</taxon>
        <taxon>Acariformes</taxon>
        <taxon>Sarcoptiformes</taxon>
        <taxon>Astigmata</taxon>
        <taxon>Glycyphagoidea</taxon>
        <taxon>Echimyopodidae</taxon>
        <taxon>Blomia</taxon>
    </lineage>
</organism>
<dbReference type="Pfam" id="PF04006">
    <property type="entry name" value="Mpp10"/>
    <property type="match status" value="1"/>
</dbReference>
<keyword evidence="4 7" id="KW-0539">Nucleus</keyword>
<protein>
    <recommendedName>
        <fullName evidence="7">U3 small nucleolar ribonucleoprotein protein MPP10</fullName>
    </recommendedName>
</protein>
<dbReference type="GO" id="GO:0032040">
    <property type="term" value="C:small-subunit processome"/>
    <property type="evidence" value="ECO:0007669"/>
    <property type="project" value="TreeGrafter"/>
</dbReference>
<dbReference type="GO" id="GO:0006364">
    <property type="term" value="P:rRNA processing"/>
    <property type="evidence" value="ECO:0007669"/>
    <property type="project" value="UniProtKB-KW"/>
</dbReference>
<keyword evidence="2 7" id="KW-0690">Ribosome biogenesis</keyword>
<feature type="region of interest" description="Disordered" evidence="8">
    <location>
        <begin position="229"/>
        <end position="325"/>
    </location>
</feature>
<evidence type="ECO:0000256" key="7">
    <source>
        <dbReference type="PIRNR" id="PIRNR017300"/>
    </source>
</evidence>
<evidence type="ECO:0000256" key="2">
    <source>
        <dbReference type="ARBA" id="ARBA00022517"/>
    </source>
</evidence>
<feature type="compositionally biased region" description="Acidic residues" evidence="8">
    <location>
        <begin position="266"/>
        <end position="300"/>
    </location>
</feature>
<dbReference type="OMA" id="THFEYKP"/>
<keyword evidence="5 7" id="KW-0687">Ribonucleoprotein</keyword>
<dbReference type="GO" id="GO:0034457">
    <property type="term" value="C:Mpp10 complex"/>
    <property type="evidence" value="ECO:0007669"/>
    <property type="project" value="UniProtKB-UniRule"/>
</dbReference>
<keyword evidence="10" id="KW-1185">Reference proteome</keyword>
<feature type="region of interest" description="Disordered" evidence="8">
    <location>
        <begin position="1"/>
        <end position="22"/>
    </location>
</feature>
<evidence type="ECO:0000256" key="6">
    <source>
        <dbReference type="ARBA" id="ARBA00029455"/>
    </source>
</evidence>
<feature type="compositionally biased region" description="Basic and acidic residues" evidence="8">
    <location>
        <begin position="646"/>
        <end position="657"/>
    </location>
</feature>
<evidence type="ECO:0000256" key="4">
    <source>
        <dbReference type="ARBA" id="ARBA00023242"/>
    </source>
</evidence>
<dbReference type="PIRSF" id="PIRSF017300">
    <property type="entry name" value="snoRNP_Mpp10"/>
    <property type="match status" value="1"/>
</dbReference>
<gene>
    <name evidence="9" type="ORF">RDWZM_004646</name>
</gene>
<evidence type="ECO:0000256" key="8">
    <source>
        <dbReference type="SAM" id="MobiDB-lite"/>
    </source>
</evidence>
<feature type="compositionally biased region" description="Basic residues" evidence="8">
    <location>
        <begin position="1"/>
        <end position="11"/>
    </location>
</feature>